<organism evidence="9 10">
    <name type="scientific">Drosophila hydei</name>
    <name type="common">Fruit fly</name>
    <dbReference type="NCBI Taxonomy" id="7224"/>
    <lineage>
        <taxon>Eukaryota</taxon>
        <taxon>Metazoa</taxon>
        <taxon>Ecdysozoa</taxon>
        <taxon>Arthropoda</taxon>
        <taxon>Hexapoda</taxon>
        <taxon>Insecta</taxon>
        <taxon>Pterygota</taxon>
        <taxon>Neoptera</taxon>
        <taxon>Endopterygota</taxon>
        <taxon>Diptera</taxon>
        <taxon>Brachycera</taxon>
        <taxon>Muscomorpha</taxon>
        <taxon>Ephydroidea</taxon>
        <taxon>Drosophilidae</taxon>
        <taxon>Drosophila</taxon>
    </lineage>
</organism>
<evidence type="ECO:0000313" key="10">
    <source>
        <dbReference type="RefSeq" id="XP_023163325.2"/>
    </source>
</evidence>
<protein>
    <recommendedName>
        <fullName evidence="2">isocitrate dehydrogenase (NAD(+))</fullName>
        <ecNumber evidence="2">1.1.1.41</ecNumber>
    </recommendedName>
    <alternativeName>
        <fullName evidence="6">Isocitric dehydrogenase subunit alpha</fullName>
    </alternativeName>
    <alternativeName>
        <fullName evidence="5">NAD(+)-specific ICDH subunit alpha</fullName>
    </alternativeName>
</protein>
<dbReference type="PANTHER" id="PTHR11835">
    <property type="entry name" value="DECARBOXYLATING DEHYDROGENASES-ISOCITRATE, ISOPROPYLMALATE, TARTRATE"/>
    <property type="match status" value="1"/>
</dbReference>
<comment type="similarity">
    <text evidence="1">Belongs to the isocitrate and isopropylmalate dehydrogenases family.</text>
</comment>
<dbReference type="GO" id="GO:0005739">
    <property type="term" value="C:mitochondrion"/>
    <property type="evidence" value="ECO:0007669"/>
    <property type="project" value="TreeGrafter"/>
</dbReference>
<keyword evidence="9" id="KW-1185">Reference proteome</keyword>
<dbReference type="SUPFAM" id="SSF53659">
    <property type="entry name" value="Isocitrate/Isopropylmalate dehydrogenase-like"/>
    <property type="match status" value="1"/>
</dbReference>
<dbReference type="Proteomes" id="UP000504633">
    <property type="component" value="Unplaced"/>
</dbReference>
<name>A0A6J1LDB6_DROHY</name>
<feature type="domain" description="Isopropylmalate dehydrogenase-like" evidence="8">
    <location>
        <begin position="83"/>
        <end position="396"/>
    </location>
</feature>
<dbReference type="GO" id="GO:0006102">
    <property type="term" value="P:isocitrate metabolic process"/>
    <property type="evidence" value="ECO:0007669"/>
    <property type="project" value="TreeGrafter"/>
</dbReference>
<reference evidence="10" key="1">
    <citation type="submission" date="2025-08" db="UniProtKB">
        <authorList>
            <consortium name="RefSeq"/>
        </authorList>
    </citation>
    <scope>IDENTIFICATION</scope>
    <source>
        <strain evidence="10">15085-1641.00</strain>
        <tissue evidence="10">Whole body</tissue>
    </source>
</reference>
<dbReference type="InterPro" id="IPR024084">
    <property type="entry name" value="IsoPropMal-DH-like_dom"/>
</dbReference>
<evidence type="ECO:0000256" key="1">
    <source>
        <dbReference type="ARBA" id="ARBA00007769"/>
    </source>
</evidence>
<dbReference type="RefSeq" id="XP_023163325.2">
    <property type="nucleotide sequence ID" value="XM_023307557.2"/>
</dbReference>
<dbReference type="KEGG" id="dhe:111594315"/>
<dbReference type="SMART" id="SM01329">
    <property type="entry name" value="Iso_dh"/>
    <property type="match status" value="1"/>
</dbReference>
<keyword evidence="4" id="KW-0560">Oxidoreductase</keyword>
<dbReference type="Gene3D" id="3.40.718.10">
    <property type="entry name" value="Isopropylmalate Dehydrogenase"/>
    <property type="match status" value="1"/>
</dbReference>
<dbReference type="GO" id="GO:0004449">
    <property type="term" value="F:isocitrate dehydrogenase (NAD+) activity"/>
    <property type="evidence" value="ECO:0007669"/>
    <property type="project" value="UniProtKB-EC"/>
</dbReference>
<dbReference type="OrthoDB" id="7882037at2759"/>
<accession>A0A6J1LDB6</accession>
<dbReference type="Pfam" id="PF00180">
    <property type="entry name" value="Iso_dh"/>
    <property type="match status" value="1"/>
</dbReference>
<evidence type="ECO:0000313" key="9">
    <source>
        <dbReference type="Proteomes" id="UP000504633"/>
    </source>
</evidence>
<dbReference type="OMA" id="GICPGYS"/>
<evidence type="ECO:0000256" key="3">
    <source>
        <dbReference type="ARBA" id="ARBA00022532"/>
    </source>
</evidence>
<dbReference type="GO" id="GO:0006099">
    <property type="term" value="P:tricarboxylic acid cycle"/>
    <property type="evidence" value="ECO:0007669"/>
    <property type="project" value="UniProtKB-KW"/>
</dbReference>
<gene>
    <name evidence="10" type="primary">LOC111594315</name>
</gene>
<evidence type="ECO:0000256" key="7">
    <source>
        <dbReference type="SAM" id="MobiDB-lite"/>
    </source>
</evidence>
<keyword evidence="3" id="KW-0816">Tricarboxylic acid cycle</keyword>
<evidence type="ECO:0000259" key="8">
    <source>
        <dbReference type="SMART" id="SM01329"/>
    </source>
</evidence>
<evidence type="ECO:0000256" key="5">
    <source>
        <dbReference type="ARBA" id="ARBA00042642"/>
    </source>
</evidence>
<sequence length="406" mass="45191">MYPMRCFRQAGRSCKQLVRLCSQKGSEESKKCANLRAGNICRDSIKKDDKGDKGDTGDKCDKGDKDSKDAKDAKESKDNGQHKVTLLEGDGVGKELISSLKTVFEAAQVPVEWDVVDCYMVDGKINPKLLESLKRNKVGIKGPIEIRDLKHLWKAFGLYAYVTLCRNLKGQQSRYGALDCVVIRDVMEGEYSGIEHSVVPGIFQSIKVSTSAGSNRIARFVFRYAMEHKRRKITVAHKANIMKLTDGNFLSSMRTEAQKHLDKVKFEERYMDTTCLNLVMHPEQNDVLVSSSMYGDVLIVMASSISGGKALCPSFYVSKKGLLYDTLLKPTRDIAGMDLINPTGMLLSASQMLTHLKLDSYAATIRCAVEQLYKETDIRTTELGGSSKCSDVTQAVCQFISDAKKR</sequence>
<dbReference type="EC" id="1.1.1.41" evidence="2"/>
<dbReference type="AlphaFoldDB" id="A0A6J1LDB6"/>
<proteinExistence type="inferred from homology"/>
<evidence type="ECO:0000256" key="6">
    <source>
        <dbReference type="ARBA" id="ARBA00042862"/>
    </source>
</evidence>
<dbReference type="GeneID" id="111594315"/>
<feature type="region of interest" description="Disordered" evidence="7">
    <location>
        <begin position="44"/>
        <end position="81"/>
    </location>
</feature>
<evidence type="ECO:0000256" key="2">
    <source>
        <dbReference type="ARBA" id="ARBA00013012"/>
    </source>
</evidence>
<evidence type="ECO:0000256" key="4">
    <source>
        <dbReference type="ARBA" id="ARBA00023002"/>
    </source>
</evidence>
<dbReference type="PANTHER" id="PTHR11835:SF34">
    <property type="entry name" value="ISOCITRATE DEHYDROGENASE [NAD] SUBUNIT ALPHA, MITOCHONDRIAL"/>
    <property type="match status" value="1"/>
</dbReference>